<feature type="compositionally biased region" description="Basic residues" evidence="1">
    <location>
        <begin position="81"/>
        <end position="96"/>
    </location>
</feature>
<evidence type="ECO:0000313" key="2">
    <source>
        <dbReference type="EMBL" id="CAB3982479.1"/>
    </source>
</evidence>
<accession>A0A6S7G165</accession>
<sequence>MTKESAIDNDFGNTGSADVNMNATYENIKDLNNKVRSWSVGSEAEYVEFIVCEGSPIPNEQQTTHYAEIHRRKPAEESPAKRAKSHAKSTKSHAKSTKSPAKSTESLPRKTRESDNPILRGSHNNDIKSDDSKDNCRPRVTQDDSALYENTRTAKHVLACGRENSRNGHDSLSDSELVVQQQQQNIDPEIGCQHTSDVFNTYHVYENFEDRMKSRMSIKSTTSNETSETESLYEDLDIVYEEMSPPSQQRPISKPIDIVYTSIDFGRRTNPSPVSVGSCSNSSSLGSLERPELRRSTSYSCGNVPLAVGKPPELPQRGSGSFTKRSRPRSLHLGNPEGTQNADFGLGLYTGTLVGSCIITKTSPKSIQKVIGDYLAREKKEQSKPVSFQVTSEFLCLSYNCAPWWLLAKNSVDDIGCITTYSANNKTALGYTISKPGDDTRLFVIHCSDADQIKEAIVKIFKRPATTNSLSRWSSMGVLSTPRSGNSRSLPRMSTSRSKRRSELASFDELVYLGSHKVKKSFLVVNDNISSVLDHTDSKEYTVAKIELYKDAIHLKDSKQDRLLDIHQLEWILSMGLFDEDRRYFGYISSKAFQGSKTRTSCHVFRCDRVGLASQIMETIRQSCQDTYLARTSDYPPTFRTRTNSSTSTSSEGSMSSNSETMSQGSTSSSPADVDRCQTLPARMRKRPGRFLPKRLSRNRMSTIQSFTEENDTGIDTLGEETASETRETEGKPQTTQSVPDKVPRPLERANQPPEVPKVPEEKTHSEKCTSEEKPQPAKYAPDEKRQPEILQESSEKRFNVFYLVSTIVSPPLKPKHVKECLKQYQKSVDKAMKKSADNGQHYKKAQLVLSPRGVMMMDEQTHTPQACYERAAISGVQSHPDGKCAFAFTTVVSGNTKHKCHLFLQDTDPIGAIIKEIQTYIL</sequence>
<evidence type="ECO:0000256" key="1">
    <source>
        <dbReference type="SAM" id="MobiDB-lite"/>
    </source>
</evidence>
<feature type="compositionally biased region" description="Low complexity" evidence="1">
    <location>
        <begin position="97"/>
        <end position="106"/>
    </location>
</feature>
<dbReference type="SMART" id="SM00462">
    <property type="entry name" value="PTB"/>
    <property type="match status" value="1"/>
</dbReference>
<dbReference type="SUPFAM" id="SSF50729">
    <property type="entry name" value="PH domain-like"/>
    <property type="match status" value="2"/>
</dbReference>
<feature type="compositionally biased region" description="Acidic residues" evidence="1">
    <location>
        <begin position="709"/>
        <end position="723"/>
    </location>
</feature>
<reference evidence="2" key="1">
    <citation type="submission" date="2020-04" db="EMBL/GenBank/DDBJ databases">
        <authorList>
            <person name="Alioto T."/>
            <person name="Alioto T."/>
            <person name="Gomez Garrido J."/>
        </authorList>
    </citation>
    <scope>NUCLEOTIDE SEQUENCE</scope>
    <source>
        <strain evidence="2">A484AB</strain>
    </source>
</reference>
<keyword evidence="3" id="KW-1185">Reference proteome</keyword>
<dbReference type="OrthoDB" id="5986562at2759"/>
<feature type="compositionally biased region" description="Basic residues" evidence="1">
    <location>
        <begin position="683"/>
        <end position="698"/>
    </location>
</feature>
<dbReference type="Gene3D" id="2.30.29.30">
    <property type="entry name" value="Pleckstrin-homology domain (PH domain)/Phosphotyrosine-binding domain (PTB)"/>
    <property type="match status" value="2"/>
</dbReference>
<feature type="compositionally biased region" description="Polar residues" evidence="1">
    <location>
        <begin position="476"/>
        <end position="496"/>
    </location>
</feature>
<feature type="region of interest" description="Disordered" evidence="1">
    <location>
        <begin position="304"/>
        <end position="336"/>
    </location>
</feature>
<dbReference type="EMBL" id="CACRXK020000505">
    <property type="protein sequence ID" value="CAB3982479.1"/>
    <property type="molecule type" value="Genomic_DNA"/>
</dbReference>
<dbReference type="CDD" id="cd00934">
    <property type="entry name" value="PTB"/>
    <property type="match status" value="2"/>
</dbReference>
<feature type="region of interest" description="Disordered" evidence="1">
    <location>
        <begin position="70"/>
        <end position="148"/>
    </location>
</feature>
<dbReference type="Proteomes" id="UP001152795">
    <property type="component" value="Unassembled WGS sequence"/>
</dbReference>
<dbReference type="PROSITE" id="PS01179">
    <property type="entry name" value="PID"/>
    <property type="match status" value="1"/>
</dbReference>
<dbReference type="AlphaFoldDB" id="A0A6S7G165"/>
<gene>
    <name evidence="2" type="ORF">PACLA_8A056572</name>
</gene>
<dbReference type="InterPro" id="IPR006020">
    <property type="entry name" value="PTB/PI_dom"/>
</dbReference>
<feature type="region of interest" description="Disordered" evidence="1">
    <location>
        <begin position="270"/>
        <end position="291"/>
    </location>
</feature>
<name>A0A6S7G165_PARCT</name>
<dbReference type="InterPro" id="IPR011993">
    <property type="entry name" value="PH-like_dom_sf"/>
</dbReference>
<proteinExistence type="predicted"/>
<evidence type="ECO:0000313" key="3">
    <source>
        <dbReference type="Proteomes" id="UP001152795"/>
    </source>
</evidence>
<organism evidence="2 3">
    <name type="scientific">Paramuricea clavata</name>
    <name type="common">Red gorgonian</name>
    <name type="synonym">Violescent sea-whip</name>
    <dbReference type="NCBI Taxonomy" id="317549"/>
    <lineage>
        <taxon>Eukaryota</taxon>
        <taxon>Metazoa</taxon>
        <taxon>Cnidaria</taxon>
        <taxon>Anthozoa</taxon>
        <taxon>Octocorallia</taxon>
        <taxon>Malacalcyonacea</taxon>
        <taxon>Plexauridae</taxon>
        <taxon>Paramuricea</taxon>
    </lineage>
</organism>
<feature type="region of interest" description="Disordered" evidence="1">
    <location>
        <begin position="476"/>
        <end position="497"/>
    </location>
</feature>
<feature type="compositionally biased region" description="Low complexity" evidence="1">
    <location>
        <begin position="270"/>
        <end position="288"/>
    </location>
</feature>
<protein>
    <submittedName>
        <fullName evidence="2">Uncharacterized protein</fullName>
    </submittedName>
</protein>
<feature type="region of interest" description="Disordered" evidence="1">
    <location>
        <begin position="635"/>
        <end position="787"/>
    </location>
</feature>
<feature type="compositionally biased region" description="Low complexity" evidence="1">
    <location>
        <begin position="640"/>
        <end position="670"/>
    </location>
</feature>
<feature type="compositionally biased region" description="Basic and acidic residues" evidence="1">
    <location>
        <begin position="758"/>
        <end position="787"/>
    </location>
</feature>
<feature type="compositionally biased region" description="Basic and acidic residues" evidence="1">
    <location>
        <begin position="123"/>
        <end position="142"/>
    </location>
</feature>
<comment type="caution">
    <text evidence="2">The sequence shown here is derived from an EMBL/GenBank/DDBJ whole genome shotgun (WGS) entry which is preliminary data.</text>
</comment>
<feature type="compositionally biased region" description="Polar residues" evidence="1">
    <location>
        <begin position="699"/>
        <end position="708"/>
    </location>
</feature>
<dbReference type="Pfam" id="PF00640">
    <property type="entry name" value="PID"/>
    <property type="match status" value="1"/>
</dbReference>